<protein>
    <submittedName>
        <fullName evidence="2">NAD-dependent dehydratase</fullName>
    </submittedName>
</protein>
<comment type="caution">
    <text evidence="2">The sequence shown here is derived from an EMBL/GenBank/DDBJ whole genome shotgun (WGS) entry which is preliminary data.</text>
</comment>
<dbReference type="STRING" id="558151.ACM46_20280"/>
<feature type="domain" description="NAD(P)-binding" evidence="1">
    <location>
        <begin position="7"/>
        <end position="119"/>
    </location>
</feature>
<reference evidence="2 3" key="1">
    <citation type="journal article" date="2013" name="Int. J. Syst. Evol. Microbiol.">
        <title>Chryseobacterium angstadtii sp. nov., isolated from a newt tank.</title>
        <authorList>
            <person name="Kirk K.E."/>
            <person name="Hoffman J.A."/>
            <person name="Smith K.A."/>
            <person name="Strahan B.L."/>
            <person name="Failor K.C."/>
            <person name="Krebs J.E."/>
            <person name="Gale A.N."/>
            <person name="Do T.D."/>
            <person name="Sontag T.C."/>
            <person name="Batties A.M."/>
            <person name="Mistiszyn K."/>
            <person name="Newman J.D."/>
        </authorList>
    </citation>
    <scope>NUCLEOTIDE SEQUENCE [LARGE SCALE GENOMIC DNA]</scope>
    <source>
        <strain evidence="2 3">KM</strain>
    </source>
</reference>
<dbReference type="AlphaFoldDB" id="A0A0J7KQB2"/>
<dbReference type="Gene3D" id="3.90.25.10">
    <property type="entry name" value="UDP-galactose 4-epimerase, domain 1"/>
    <property type="match status" value="1"/>
</dbReference>
<dbReference type="InterPro" id="IPR051604">
    <property type="entry name" value="Ergot_Alk_Oxidoreductase"/>
</dbReference>
<keyword evidence="3" id="KW-1185">Reference proteome</keyword>
<evidence type="ECO:0000313" key="3">
    <source>
        <dbReference type="Proteomes" id="UP000036261"/>
    </source>
</evidence>
<evidence type="ECO:0000313" key="2">
    <source>
        <dbReference type="EMBL" id="KMQ59435.1"/>
    </source>
</evidence>
<dbReference type="OrthoDB" id="2149806at2"/>
<dbReference type="Pfam" id="PF13460">
    <property type="entry name" value="NAD_binding_10"/>
    <property type="match status" value="1"/>
</dbReference>
<dbReference type="Proteomes" id="UP000036261">
    <property type="component" value="Unassembled WGS sequence"/>
</dbReference>
<accession>A0A0J7KQB2</accession>
<dbReference type="Gene3D" id="3.40.50.720">
    <property type="entry name" value="NAD(P)-binding Rossmann-like Domain"/>
    <property type="match status" value="1"/>
</dbReference>
<dbReference type="PANTHER" id="PTHR43162:SF1">
    <property type="entry name" value="PRESTALK A DIFFERENTIATION PROTEIN A"/>
    <property type="match status" value="1"/>
</dbReference>
<dbReference type="PANTHER" id="PTHR43162">
    <property type="match status" value="1"/>
</dbReference>
<name>A0A0J7KQB2_9FLAO</name>
<proteinExistence type="predicted"/>
<organism evidence="2 3">
    <name type="scientific">Chryseobacterium angstadtii</name>
    <dbReference type="NCBI Taxonomy" id="558151"/>
    <lineage>
        <taxon>Bacteria</taxon>
        <taxon>Pseudomonadati</taxon>
        <taxon>Bacteroidota</taxon>
        <taxon>Flavobacteriia</taxon>
        <taxon>Flavobacteriales</taxon>
        <taxon>Weeksellaceae</taxon>
        <taxon>Chryseobacterium group</taxon>
        <taxon>Chryseobacterium</taxon>
    </lineage>
</organism>
<dbReference type="RefSeq" id="WP_048508489.1">
    <property type="nucleotide sequence ID" value="NZ_LFND01000007.1"/>
</dbReference>
<dbReference type="InterPro" id="IPR036291">
    <property type="entry name" value="NAD(P)-bd_dom_sf"/>
</dbReference>
<dbReference type="InterPro" id="IPR016040">
    <property type="entry name" value="NAD(P)-bd_dom"/>
</dbReference>
<evidence type="ECO:0000259" key="1">
    <source>
        <dbReference type="Pfam" id="PF13460"/>
    </source>
</evidence>
<dbReference type="EMBL" id="LFND01000007">
    <property type="protein sequence ID" value="KMQ59435.1"/>
    <property type="molecule type" value="Genomic_DNA"/>
</dbReference>
<gene>
    <name evidence="2" type="ORF">ACM46_20280</name>
</gene>
<dbReference type="SUPFAM" id="SSF51735">
    <property type="entry name" value="NAD(P)-binding Rossmann-fold domains"/>
    <property type="match status" value="1"/>
</dbReference>
<dbReference type="PATRIC" id="fig|558151.6.peg.4259"/>
<sequence>MKIVITGSLGNVAKPLAQQLIAEGHHITVVSSSDARKQDIELLGATPAIGSITDVQFLTQTFEGADAVFVMTPPAISPDKIVENTTNAGKNYAEAIRKSRVKKAVMLSSVGAESPVENGPIAGLHNIEKLYNEVENTSFTFLRAGYFYNNFFNDIPLIQNAGIIGGNYPESIEIPVVHPHDIAKAAAEELVKDANTNSIRYIVSDVRKASDFAKVLGTSVNKPELPWVEFSDEDSLNGMLQAGLPEDMAKLYVEMGRGMRTGVVQKDFIDHGSPVTGSVKLEDFGKEFSSHF</sequence>